<dbReference type="GO" id="GO:0004070">
    <property type="term" value="F:aspartate carbamoyltransferase activity"/>
    <property type="evidence" value="ECO:0007669"/>
    <property type="project" value="UniProtKB-UniRule"/>
</dbReference>
<dbReference type="GO" id="GO:0044205">
    <property type="term" value="P:'de novo' UMP biosynthetic process"/>
    <property type="evidence" value="ECO:0007669"/>
    <property type="project" value="UniProtKB-UniRule"/>
</dbReference>
<name>A0A9W6IKY3_9PROT</name>
<dbReference type="GO" id="GO:0005829">
    <property type="term" value="C:cytosol"/>
    <property type="evidence" value="ECO:0007669"/>
    <property type="project" value="TreeGrafter"/>
</dbReference>
<dbReference type="InterPro" id="IPR006131">
    <property type="entry name" value="Asp_carbamoyltransf_Asp/Orn-bd"/>
</dbReference>
<dbReference type="Pfam" id="PF02729">
    <property type="entry name" value="OTCace_N"/>
    <property type="match status" value="1"/>
</dbReference>
<feature type="binding site" evidence="8">
    <location>
        <position position="230"/>
    </location>
    <ligand>
        <name>L-aspartate</name>
        <dbReference type="ChEBI" id="CHEBI:29991"/>
    </ligand>
</feature>
<evidence type="ECO:0000256" key="6">
    <source>
        <dbReference type="ARBA" id="ARBA00043884"/>
    </source>
</evidence>
<dbReference type="InterPro" id="IPR006132">
    <property type="entry name" value="Asp/Orn_carbamoyltranf_P-bd"/>
</dbReference>
<comment type="similarity">
    <text evidence="3 8">Belongs to the aspartate/ornithine carbamoyltransferase superfamily. ATCase family.</text>
</comment>
<feature type="binding site" evidence="8">
    <location>
        <position position="271"/>
    </location>
    <ligand>
        <name>carbamoyl phosphate</name>
        <dbReference type="ChEBI" id="CHEBI:58228"/>
    </ligand>
</feature>
<gene>
    <name evidence="8 11" type="primary">pyrB</name>
    <name evidence="11" type="ORF">GCM10017621_04980</name>
</gene>
<dbReference type="PRINTS" id="PR00100">
    <property type="entry name" value="AOTCASE"/>
</dbReference>
<evidence type="ECO:0000256" key="1">
    <source>
        <dbReference type="ARBA" id="ARBA00003822"/>
    </source>
</evidence>
<feature type="binding site" evidence="8">
    <location>
        <position position="93"/>
    </location>
    <ligand>
        <name>L-aspartate</name>
        <dbReference type="ChEBI" id="CHEBI:29991"/>
    </ligand>
</feature>
<protein>
    <recommendedName>
        <fullName evidence="8">Aspartate carbamoyltransferase</fullName>
        <ecNumber evidence="8">2.1.3.2</ecNumber>
    </recommendedName>
    <alternativeName>
        <fullName evidence="8">Aspartate transcarbamylase</fullName>
        <shortName evidence="8">ATCase</shortName>
    </alternativeName>
</protein>
<reference evidence="11" key="1">
    <citation type="journal article" date="2014" name="Int. J. Syst. Evol. Microbiol.">
        <title>Complete genome sequence of Corynebacterium casei LMG S-19264T (=DSM 44701T), isolated from a smear-ripened cheese.</title>
        <authorList>
            <consortium name="US DOE Joint Genome Institute (JGI-PGF)"/>
            <person name="Walter F."/>
            <person name="Albersmeier A."/>
            <person name="Kalinowski J."/>
            <person name="Ruckert C."/>
        </authorList>
    </citation>
    <scope>NUCLEOTIDE SEQUENCE</scope>
    <source>
        <strain evidence="11">VKM B-1513</strain>
    </source>
</reference>
<dbReference type="InterPro" id="IPR006130">
    <property type="entry name" value="Asp/Orn_carbamoylTrfase"/>
</dbReference>
<dbReference type="GO" id="GO:0006207">
    <property type="term" value="P:'de novo' pyrimidine nucleobase biosynthetic process"/>
    <property type="evidence" value="ECO:0007669"/>
    <property type="project" value="InterPro"/>
</dbReference>
<dbReference type="NCBIfam" id="NF002032">
    <property type="entry name" value="PRK00856.1"/>
    <property type="match status" value="1"/>
</dbReference>
<dbReference type="PANTHER" id="PTHR45753:SF6">
    <property type="entry name" value="ASPARTATE CARBAMOYLTRANSFERASE"/>
    <property type="match status" value="1"/>
</dbReference>
<feature type="binding site" evidence="8">
    <location>
        <position position="65"/>
    </location>
    <ligand>
        <name>carbamoyl phosphate</name>
        <dbReference type="ChEBI" id="CHEBI:58228"/>
    </ligand>
</feature>
<keyword evidence="4 8" id="KW-0808">Transferase</keyword>
<organism evidence="11 12">
    <name type="scientific">Maricaulis virginensis</name>
    <dbReference type="NCBI Taxonomy" id="144022"/>
    <lineage>
        <taxon>Bacteria</taxon>
        <taxon>Pseudomonadati</taxon>
        <taxon>Pseudomonadota</taxon>
        <taxon>Alphaproteobacteria</taxon>
        <taxon>Maricaulales</taxon>
        <taxon>Maricaulaceae</taxon>
        <taxon>Maricaulis</taxon>
    </lineage>
</organism>
<dbReference type="NCBIfam" id="TIGR00670">
    <property type="entry name" value="asp_carb_tr"/>
    <property type="match status" value="1"/>
</dbReference>
<evidence type="ECO:0000256" key="2">
    <source>
        <dbReference type="ARBA" id="ARBA00004852"/>
    </source>
</evidence>
<feature type="domain" description="Aspartate/ornithine carbamoyltransferase Asp/Orn-binding" evidence="9">
    <location>
        <begin position="163"/>
        <end position="309"/>
    </location>
</feature>
<dbReference type="PANTHER" id="PTHR45753">
    <property type="entry name" value="ORNITHINE CARBAMOYLTRANSFERASE, MITOCHONDRIAL"/>
    <property type="match status" value="1"/>
</dbReference>
<comment type="function">
    <text evidence="1">Reversibly catalyzes the transfer of the carbamoyl group from carbamoyl phosphate (CP) to the N(epsilon) atom of ornithine (ORN) to produce L-citrulline.</text>
</comment>
<evidence type="ECO:0000259" key="10">
    <source>
        <dbReference type="Pfam" id="PF02729"/>
    </source>
</evidence>
<evidence type="ECO:0000256" key="4">
    <source>
        <dbReference type="ARBA" id="ARBA00022679"/>
    </source>
</evidence>
<comment type="pathway">
    <text evidence="2 8">Pyrimidine metabolism; UMP biosynthesis via de novo pathway; (S)-dihydroorotate from bicarbonate: step 2/3.</text>
</comment>
<comment type="catalytic activity">
    <reaction evidence="7 8">
        <text>carbamoyl phosphate + L-aspartate = N-carbamoyl-L-aspartate + phosphate + H(+)</text>
        <dbReference type="Rhea" id="RHEA:20013"/>
        <dbReference type="ChEBI" id="CHEBI:15378"/>
        <dbReference type="ChEBI" id="CHEBI:29991"/>
        <dbReference type="ChEBI" id="CHEBI:32814"/>
        <dbReference type="ChEBI" id="CHEBI:43474"/>
        <dbReference type="ChEBI" id="CHEBI:58228"/>
        <dbReference type="EC" id="2.1.3.2"/>
    </reaction>
</comment>
<keyword evidence="12" id="KW-1185">Reference proteome</keyword>
<dbReference type="InterPro" id="IPR036901">
    <property type="entry name" value="Asp/Orn_carbamoylTrfase_sf"/>
</dbReference>
<feature type="binding site" evidence="8">
    <location>
        <position position="115"/>
    </location>
    <ligand>
        <name>carbamoyl phosphate</name>
        <dbReference type="ChEBI" id="CHEBI:58228"/>
    </ligand>
</feature>
<accession>A0A9W6IKY3</accession>
<dbReference type="HAMAP" id="MF_00001">
    <property type="entry name" value="Asp_carb_tr"/>
    <property type="match status" value="1"/>
</dbReference>
<proteinExistence type="inferred from homology"/>
<dbReference type="Proteomes" id="UP001143486">
    <property type="component" value="Unassembled WGS sequence"/>
</dbReference>
<feature type="domain" description="Aspartate/ornithine carbamoyltransferase carbamoyl-P binding" evidence="10">
    <location>
        <begin position="13"/>
        <end position="155"/>
    </location>
</feature>
<feature type="binding site" evidence="8">
    <location>
        <position position="66"/>
    </location>
    <ligand>
        <name>carbamoyl phosphate</name>
        <dbReference type="ChEBI" id="CHEBI:58228"/>
    </ligand>
</feature>
<evidence type="ECO:0000259" key="9">
    <source>
        <dbReference type="Pfam" id="PF00185"/>
    </source>
</evidence>
<comment type="caution">
    <text evidence="11">The sequence shown here is derived from an EMBL/GenBank/DDBJ whole genome shotgun (WGS) entry which is preliminary data.</text>
</comment>
<feature type="binding site" evidence="8">
    <location>
        <position position="272"/>
    </location>
    <ligand>
        <name>carbamoyl phosphate</name>
        <dbReference type="ChEBI" id="CHEBI:58228"/>
    </ligand>
</feature>
<dbReference type="GO" id="GO:0016597">
    <property type="term" value="F:amino acid binding"/>
    <property type="evidence" value="ECO:0007669"/>
    <property type="project" value="InterPro"/>
</dbReference>
<evidence type="ECO:0000256" key="7">
    <source>
        <dbReference type="ARBA" id="ARBA00048859"/>
    </source>
</evidence>
<dbReference type="Pfam" id="PF00185">
    <property type="entry name" value="OTCace"/>
    <property type="match status" value="1"/>
</dbReference>
<dbReference type="AlphaFoldDB" id="A0A9W6IKY3"/>
<evidence type="ECO:0000256" key="8">
    <source>
        <dbReference type="HAMAP-Rule" id="MF_00001"/>
    </source>
</evidence>
<evidence type="ECO:0000256" key="3">
    <source>
        <dbReference type="ARBA" id="ARBA00008896"/>
    </source>
</evidence>
<comment type="function">
    <text evidence="6 8">Catalyzes the condensation of carbamoyl phosphate and aspartate to form carbamoyl aspartate and inorganic phosphate, the committed step in the de novo pyrimidine nucleotide biosynthesis pathway.</text>
</comment>
<dbReference type="InterPro" id="IPR002082">
    <property type="entry name" value="Asp_carbamoyltransf"/>
</dbReference>
<evidence type="ECO:0000313" key="12">
    <source>
        <dbReference type="Proteomes" id="UP001143486"/>
    </source>
</evidence>
<dbReference type="GO" id="GO:0006520">
    <property type="term" value="P:amino acid metabolic process"/>
    <property type="evidence" value="ECO:0007669"/>
    <property type="project" value="InterPro"/>
</dbReference>
<dbReference type="EMBL" id="BSFE01000001">
    <property type="protein sequence ID" value="GLK50990.1"/>
    <property type="molecule type" value="Genomic_DNA"/>
</dbReference>
<dbReference type="SUPFAM" id="SSF53671">
    <property type="entry name" value="Aspartate/ornithine carbamoyltransferase"/>
    <property type="match status" value="1"/>
</dbReference>
<sequence>MTRAAFSYDFPHRHLISVADLNPVDIRIIFERAARWLAVNRTPDKSSDVLKGLTVLNLFFEASTRTQGSFEMAGKRLGADVVNFAVAHSSASKGESLSDTARTLAAMRPDIMVVRHSATGAPRFLAERTGLAVVNAGDGMHEHPTQALLDSFTLAQHWGEVGGKRILIVGDILHSRVARSNIGLLNILGAEIRLCAPPTLLPSDVDQWGCDVFHDLDEALQDCDAVMALRQQKERMSGGFVPSAREFFHLFGLTHERLEVCAPDVLVMHPGPMNRGTEIHTKLADDPEKSVILEQVESGVAVRMAVLELIGETIRRDFDSREAGQ</sequence>
<feature type="binding site" evidence="8">
    <location>
        <position position="176"/>
    </location>
    <ligand>
        <name>L-aspartate</name>
        <dbReference type="ChEBI" id="CHEBI:29991"/>
    </ligand>
</feature>
<dbReference type="Gene3D" id="3.40.50.1370">
    <property type="entry name" value="Aspartate/ornithine carbamoyltransferase"/>
    <property type="match status" value="2"/>
</dbReference>
<dbReference type="PROSITE" id="PS00097">
    <property type="entry name" value="CARBAMOYLTRANSFERASE"/>
    <property type="match status" value="1"/>
</dbReference>
<dbReference type="PRINTS" id="PR00101">
    <property type="entry name" value="ATCASE"/>
</dbReference>
<reference evidence="11" key="2">
    <citation type="submission" date="2023-01" db="EMBL/GenBank/DDBJ databases">
        <authorList>
            <person name="Sun Q."/>
            <person name="Evtushenko L."/>
        </authorList>
    </citation>
    <scope>NUCLEOTIDE SEQUENCE</scope>
    <source>
        <strain evidence="11">VKM B-1513</strain>
    </source>
</reference>
<evidence type="ECO:0000256" key="5">
    <source>
        <dbReference type="ARBA" id="ARBA00022975"/>
    </source>
</evidence>
<comment type="subunit">
    <text evidence="8">Heterododecamer (2C3:3R2) of six catalytic PyrB chains organized as two trimers (C3), and six regulatory PyrI chains organized as three dimers (R2).</text>
</comment>
<feature type="binding site" evidence="8">
    <location>
        <position position="146"/>
    </location>
    <ligand>
        <name>carbamoyl phosphate</name>
        <dbReference type="ChEBI" id="CHEBI:58228"/>
    </ligand>
</feature>
<feature type="binding site" evidence="8">
    <location>
        <position position="143"/>
    </location>
    <ligand>
        <name>carbamoyl phosphate</name>
        <dbReference type="ChEBI" id="CHEBI:58228"/>
    </ligand>
</feature>
<dbReference type="FunFam" id="3.40.50.1370:FF:000007">
    <property type="entry name" value="Aspartate carbamoyltransferase"/>
    <property type="match status" value="1"/>
</dbReference>
<dbReference type="EC" id="2.1.3.2" evidence="8"/>
<dbReference type="RefSeq" id="WP_271185383.1">
    <property type="nucleotide sequence ID" value="NZ_BSFE01000001.1"/>
</dbReference>
<evidence type="ECO:0000313" key="11">
    <source>
        <dbReference type="EMBL" id="GLK50990.1"/>
    </source>
</evidence>
<keyword evidence="5 8" id="KW-0665">Pyrimidine biosynthesis</keyword>